<feature type="coiled-coil region" evidence="1">
    <location>
        <begin position="203"/>
        <end position="331"/>
    </location>
</feature>
<dbReference type="Proteomes" id="UP000444721">
    <property type="component" value="Unassembled WGS sequence"/>
</dbReference>
<comment type="caution">
    <text evidence="3">The sequence shown here is derived from an EMBL/GenBank/DDBJ whole genome shotgun (WGS) entry which is preliminary data.</text>
</comment>
<protein>
    <submittedName>
        <fullName evidence="3">Uncharacterized protein</fullName>
    </submittedName>
</protein>
<keyword evidence="4" id="KW-1185">Reference proteome</keyword>
<evidence type="ECO:0000256" key="2">
    <source>
        <dbReference type="SAM" id="MobiDB-lite"/>
    </source>
</evidence>
<dbReference type="RefSeq" id="XP_044565154.1">
    <property type="nucleotide sequence ID" value="XM_044704309.1"/>
</dbReference>
<reference evidence="3 4" key="1">
    <citation type="journal article" date="2019" name="Sci. Rep.">
        <title>Nanopore sequencing improves the draft genome of the human pathogenic amoeba Naegleria fowleri.</title>
        <authorList>
            <person name="Liechti N."/>
            <person name="Schurch N."/>
            <person name="Bruggmann R."/>
            <person name="Wittwer M."/>
        </authorList>
    </citation>
    <scope>NUCLEOTIDE SEQUENCE [LARGE SCALE GENOMIC DNA]</scope>
    <source>
        <strain evidence="3 4">ATCC 30894</strain>
    </source>
</reference>
<name>A0A6A5C0K5_NAEFO</name>
<dbReference type="VEuPathDB" id="AmoebaDB:NfTy_027370"/>
<keyword evidence="1" id="KW-0175">Coiled coil</keyword>
<dbReference type="VEuPathDB" id="AmoebaDB:NF0043430"/>
<evidence type="ECO:0000313" key="3">
    <source>
        <dbReference type="EMBL" id="KAF0980441.1"/>
    </source>
</evidence>
<feature type="compositionally biased region" description="Polar residues" evidence="2">
    <location>
        <begin position="54"/>
        <end position="64"/>
    </location>
</feature>
<feature type="region of interest" description="Disordered" evidence="2">
    <location>
        <begin position="30"/>
        <end position="69"/>
    </location>
</feature>
<dbReference type="EMBL" id="VFQX01000019">
    <property type="protein sequence ID" value="KAF0980441.1"/>
    <property type="molecule type" value="Genomic_DNA"/>
</dbReference>
<dbReference type="VEuPathDB" id="AmoebaDB:NF0043440"/>
<evidence type="ECO:0000313" key="4">
    <source>
        <dbReference type="Proteomes" id="UP000444721"/>
    </source>
</evidence>
<evidence type="ECO:0000256" key="1">
    <source>
        <dbReference type="SAM" id="Coils"/>
    </source>
</evidence>
<dbReference type="GeneID" id="68120870"/>
<dbReference type="OrthoDB" id="10254445at2759"/>
<dbReference type="VEuPathDB" id="AmoebaDB:FDP41_013655"/>
<feature type="compositionally biased region" description="Polar residues" evidence="2">
    <location>
        <begin position="30"/>
        <end position="40"/>
    </location>
</feature>
<proteinExistence type="predicted"/>
<sequence>MFGGRKAISALNFTDHHAVDDRYEGTLTPNQLLNGSSSMMGTGVNPQKRHNRENFSNKGRTRFSSLHAERSPKYSKASLIDQDHEVFSNAKKWKSSVLLIEVKLKELVEKALESPAKYKNSALLNYCLSILQEFENTCQNSDEAYIYGTMRLVFEDCLFLNTLSEENLSLYTLKIPYYTLRTKEKEEELILGMRKAAQDYDIFSESEAEKNRLQKELQEERLTTASLREEVKTLKQTIDSLKDDYAKLKESSDQAYKELKQKFEDSEKKNAKLRADLRFLRSYREEHENKKKTYFLFKRDKIKEVKEMHSLEEDINVLSKLHEQLEMLENRRIEEYNFEIHQAKDVEKHKIKSDFVADAQLLTREMLLLQEKVNRLDENSMRVKRRKSDESKKKSKKLSYCLTNDLTSPMMGLDALSLRHSIEIYYSKDGKTFKMGHRSTIMPNYSPEIVEIPPNITHMKIVHSHLHYHKTHPNVIETLKSATNYETKQILFQQQAEEEEEKHTFLKPILKKPTSNDHPSVSPNAGNGKMWTVYKSRYNNKVLPETIVRKMSLKEAREIILDTYVLYFKEHRLVNKEPKSLQELLFVTLEQVFVLQEVVHKISFEFLTACDEYRTKHADILEFCKGLEGMNDVAFGCSVSLALFVLRNKWNSYAKDSKAPLKKESVFEILDFMYQEVPTEERECLLNDILMADPVCLESNQYFLSKLNTFFIIAFRDVTEYWAELGESKVLVRFEKDRLQIDDFVTLMLELDPGSNKELWKRRYRDAEAKEANSPHNSSTVALIATLTNNTLGLSSRTIGYMFAELKWMNTYRRMKQEMESSNTDR</sequence>
<organism evidence="3 4">
    <name type="scientific">Naegleria fowleri</name>
    <name type="common">Brain eating amoeba</name>
    <dbReference type="NCBI Taxonomy" id="5763"/>
    <lineage>
        <taxon>Eukaryota</taxon>
        <taxon>Discoba</taxon>
        <taxon>Heterolobosea</taxon>
        <taxon>Tetramitia</taxon>
        <taxon>Eutetramitia</taxon>
        <taxon>Vahlkampfiidae</taxon>
        <taxon>Naegleria</taxon>
    </lineage>
</organism>
<dbReference type="AlphaFoldDB" id="A0A6A5C0K5"/>
<accession>A0A6A5C0K5</accession>
<gene>
    <name evidence="3" type="ORF">FDP41_013655</name>
</gene>
<dbReference type="OMA" id="FEIHQAK"/>